<dbReference type="KEGG" id="cac:CA_P0101"/>
<gene>
    <name evidence="2" type="ordered locus">CA_P0101</name>
</gene>
<keyword evidence="1" id="KW-0472">Membrane</keyword>
<evidence type="ECO:0000313" key="2">
    <source>
        <dbReference type="EMBL" id="AAK76846.1"/>
    </source>
</evidence>
<dbReference type="OrthoDB" id="1934449at2"/>
<dbReference type="AlphaFoldDB" id="Q97TK0"/>
<keyword evidence="3" id="KW-1185">Reference proteome</keyword>
<feature type="transmembrane region" description="Helical" evidence="1">
    <location>
        <begin position="6"/>
        <end position="25"/>
    </location>
</feature>
<dbReference type="EMBL" id="AE001438">
    <property type="protein sequence ID" value="AAK76846.1"/>
    <property type="molecule type" value="Genomic_DNA"/>
</dbReference>
<dbReference type="RefSeq" id="WP_010890785.1">
    <property type="nucleotide sequence ID" value="NC_001988.2"/>
</dbReference>
<proteinExistence type="predicted"/>
<dbReference type="GeneID" id="45000328"/>
<sequence length="79" mass="9040">MNVIVIALGFLFFAFGVPILVLGNLRYKEEHNFQRTKCLNVFDIGGNELNSFTSFTKFYVKCPKCGRYAPVKILKKDES</sequence>
<keyword evidence="2" id="KW-0614">Plasmid</keyword>
<name>Q97TK0_CLOAB</name>
<geneLocation type="plasmid" evidence="2 3">
    <name>pSOL1</name>
</geneLocation>
<evidence type="ECO:0000313" key="3">
    <source>
        <dbReference type="Proteomes" id="UP000000814"/>
    </source>
</evidence>
<dbReference type="HOGENOM" id="CLU_2631831_0_0_9"/>
<accession>Q97TK0</accession>
<organism evidence="2 3">
    <name type="scientific">Clostridium acetobutylicum (strain ATCC 824 / DSM 792 / JCM 1419 / IAM 19013 / LMG 5710 / NBRC 13948 / NRRL B-527 / VKM B-1787 / 2291 / W)</name>
    <dbReference type="NCBI Taxonomy" id="272562"/>
    <lineage>
        <taxon>Bacteria</taxon>
        <taxon>Bacillati</taxon>
        <taxon>Bacillota</taxon>
        <taxon>Clostridia</taxon>
        <taxon>Eubacteriales</taxon>
        <taxon>Clostridiaceae</taxon>
        <taxon>Clostridium</taxon>
    </lineage>
</organism>
<keyword evidence="1" id="KW-1133">Transmembrane helix</keyword>
<evidence type="ECO:0000256" key="1">
    <source>
        <dbReference type="SAM" id="Phobius"/>
    </source>
</evidence>
<reference evidence="2 3" key="1">
    <citation type="journal article" date="2001" name="J. Bacteriol.">
        <title>Genome sequence and comparative analysis of the solvent-producing bacterium Clostridium acetobutylicum.</title>
        <authorList>
            <person name="Nolling J."/>
            <person name="Breton G."/>
            <person name="Omelchenko M.V."/>
            <person name="Makarova K.S."/>
            <person name="Zeng Q."/>
            <person name="Gibson R."/>
            <person name="Lee H.M."/>
            <person name="Dubois J."/>
            <person name="Qiu D."/>
            <person name="Hitti J."/>
            <person name="Wolf Y.I."/>
            <person name="Tatusov R.L."/>
            <person name="Sabathe F."/>
            <person name="Doucette-Stamm L."/>
            <person name="Soucaille P."/>
            <person name="Daly M.J."/>
            <person name="Bennett G.N."/>
            <person name="Koonin E.V."/>
            <person name="Smith D.R."/>
        </authorList>
    </citation>
    <scope>NUCLEOTIDE SEQUENCE [LARGE SCALE GENOMIC DNA]</scope>
    <source>
        <strain evidence="3">ATCC 824 / DSM 792 / JCM 1419 / LMG 5710 / VKM B-1787</strain>
        <plasmid evidence="3">pSOL1</plasmid>
    </source>
</reference>
<dbReference type="PATRIC" id="fig|272562.8.peg.101"/>
<protein>
    <submittedName>
        <fullName evidence="2">Uncharacterized protein</fullName>
    </submittedName>
</protein>
<dbReference type="Proteomes" id="UP000000814">
    <property type="component" value="Plasmid pSOL1"/>
</dbReference>
<keyword evidence="1" id="KW-0812">Transmembrane</keyword>